<organism evidence="1 2">
    <name type="scientific">Jannaschia seosinensis</name>
    <dbReference type="NCBI Taxonomy" id="313367"/>
    <lineage>
        <taxon>Bacteria</taxon>
        <taxon>Pseudomonadati</taxon>
        <taxon>Pseudomonadota</taxon>
        <taxon>Alphaproteobacteria</taxon>
        <taxon>Rhodobacterales</taxon>
        <taxon>Roseobacteraceae</taxon>
        <taxon>Jannaschia</taxon>
    </lineage>
</organism>
<dbReference type="Gene3D" id="1.10.600.10">
    <property type="entry name" value="Farnesyl Diphosphate Synthase"/>
    <property type="match status" value="1"/>
</dbReference>
<gene>
    <name evidence="1" type="ORF">JSE7799_03533</name>
</gene>
<evidence type="ECO:0000313" key="2">
    <source>
        <dbReference type="Proteomes" id="UP000049455"/>
    </source>
</evidence>
<dbReference type="InterPro" id="IPR008949">
    <property type="entry name" value="Isoprenoid_synthase_dom_sf"/>
</dbReference>
<evidence type="ECO:0000313" key="1">
    <source>
        <dbReference type="EMBL" id="CUH40796.1"/>
    </source>
</evidence>
<accession>A0A0M7BHG7</accession>
<keyword evidence="2" id="KW-1185">Reference proteome</keyword>
<name>A0A0M7BHG7_9RHOB</name>
<dbReference type="InterPro" id="IPR002060">
    <property type="entry name" value="Squ/phyt_synthse"/>
</dbReference>
<reference evidence="1 2" key="1">
    <citation type="submission" date="2015-09" db="EMBL/GenBank/DDBJ databases">
        <authorList>
            <person name="Jackson K.R."/>
            <person name="Lunt B.L."/>
            <person name="Fisher J.N.B."/>
            <person name="Gardner A.V."/>
            <person name="Bailey M.E."/>
            <person name="Deus L.M."/>
            <person name="Earl A.S."/>
            <person name="Gibby P.D."/>
            <person name="Hartmann K.A."/>
            <person name="Liu J.E."/>
            <person name="Manci A.M."/>
            <person name="Nielsen D.A."/>
            <person name="Solomon M.B."/>
            <person name="Breakwell D.P."/>
            <person name="Burnett S.H."/>
            <person name="Grose J.H."/>
        </authorList>
    </citation>
    <scope>NUCLEOTIDE SEQUENCE [LARGE SCALE GENOMIC DNA]</scope>
    <source>
        <strain evidence="1 2">CECT 7799</strain>
    </source>
</reference>
<dbReference type="STRING" id="313367.JSE7799_03533"/>
<protein>
    <submittedName>
        <fullName evidence="1">Squalene synthase HpnD</fullName>
    </submittedName>
</protein>
<dbReference type="Pfam" id="PF00494">
    <property type="entry name" value="SQS_PSY"/>
    <property type="match status" value="1"/>
</dbReference>
<dbReference type="RefSeq" id="WP_055664793.1">
    <property type="nucleotide sequence ID" value="NZ_CYPR01000231.1"/>
</dbReference>
<dbReference type="EMBL" id="CYPR01000231">
    <property type="protein sequence ID" value="CUH40796.1"/>
    <property type="molecule type" value="Genomic_DNA"/>
</dbReference>
<dbReference type="SUPFAM" id="SSF48576">
    <property type="entry name" value="Terpenoid synthases"/>
    <property type="match status" value="1"/>
</dbReference>
<sequence>MSDADLSACAALLHRGDPERFRAVMAAPVPLRRMLLPLYAFNLEVARAPWVTKEPLIAQMRLQWWSDALEEIAAGKTPRRHEVVTPLAEVLDMRGARDLETLVAARQADVEGLTIGQLSDLTRYIDGTLGTLLWTAARLAGMEDESAARDAGLAHGLAAWLTAAPDLTGRGRTTLPPGDSAERTRELAAEGRTALARFRQARIPRSARPVFLVLSDTEMRLRAFEADPEPPETNPVRSRLRLTWKTLMGRV</sequence>
<dbReference type="Proteomes" id="UP000049455">
    <property type="component" value="Unassembled WGS sequence"/>
</dbReference>
<dbReference type="AlphaFoldDB" id="A0A0M7BHG7"/>
<proteinExistence type="predicted"/>